<dbReference type="OrthoDB" id="345900at2"/>
<protein>
    <recommendedName>
        <fullName evidence="4">DUF454 domain-containing protein</fullName>
    </recommendedName>
</protein>
<reference evidence="2 3" key="1">
    <citation type="submission" date="2016-11" db="EMBL/GenBank/DDBJ databases">
        <authorList>
            <person name="Jaros S."/>
            <person name="Januszkiewicz K."/>
            <person name="Wedrychowicz H."/>
        </authorList>
    </citation>
    <scope>NUCLEOTIDE SEQUENCE [LARGE SCALE GENOMIC DNA]</scope>
    <source>
        <strain evidence="2 3">IBRC-M 10683</strain>
    </source>
</reference>
<gene>
    <name evidence="2" type="ORF">SAMN05216225_101542</name>
</gene>
<keyword evidence="1" id="KW-0812">Transmembrane</keyword>
<proteinExistence type="predicted"/>
<keyword evidence="3" id="KW-1185">Reference proteome</keyword>
<dbReference type="GO" id="GO:0005886">
    <property type="term" value="C:plasma membrane"/>
    <property type="evidence" value="ECO:0007669"/>
    <property type="project" value="TreeGrafter"/>
</dbReference>
<accession>A0A1M5H076</accession>
<feature type="transmembrane region" description="Helical" evidence="1">
    <location>
        <begin position="99"/>
        <end position="117"/>
    </location>
</feature>
<keyword evidence="1" id="KW-1133">Transmembrane helix</keyword>
<dbReference type="EMBL" id="FQVW01000015">
    <property type="protein sequence ID" value="SHG09328.1"/>
    <property type="molecule type" value="Genomic_DNA"/>
</dbReference>
<evidence type="ECO:0000256" key="1">
    <source>
        <dbReference type="SAM" id="Phobius"/>
    </source>
</evidence>
<evidence type="ECO:0000313" key="3">
    <source>
        <dbReference type="Proteomes" id="UP000183988"/>
    </source>
</evidence>
<keyword evidence="1" id="KW-0472">Membrane</keyword>
<dbReference type="PANTHER" id="PTHR35813:SF1">
    <property type="entry name" value="INNER MEMBRANE PROTEIN YBAN"/>
    <property type="match status" value="1"/>
</dbReference>
<evidence type="ECO:0008006" key="4">
    <source>
        <dbReference type="Google" id="ProtNLM"/>
    </source>
</evidence>
<dbReference type="PIRSF" id="PIRSF016789">
    <property type="entry name" value="DUF454"/>
    <property type="match status" value="1"/>
</dbReference>
<dbReference type="AlphaFoldDB" id="A0A1M5H076"/>
<dbReference type="Pfam" id="PF04304">
    <property type="entry name" value="DUF454"/>
    <property type="match status" value="1"/>
</dbReference>
<dbReference type="STRING" id="930117.SAMN05216225_101542"/>
<organism evidence="2 3">
    <name type="scientific">Ornithinibacillus halophilus</name>
    <dbReference type="NCBI Taxonomy" id="930117"/>
    <lineage>
        <taxon>Bacteria</taxon>
        <taxon>Bacillati</taxon>
        <taxon>Bacillota</taxon>
        <taxon>Bacilli</taxon>
        <taxon>Bacillales</taxon>
        <taxon>Bacillaceae</taxon>
        <taxon>Ornithinibacillus</taxon>
    </lineage>
</organism>
<dbReference type="PANTHER" id="PTHR35813">
    <property type="entry name" value="INNER MEMBRANE PROTEIN YBAN"/>
    <property type="match status" value="1"/>
</dbReference>
<dbReference type="Proteomes" id="UP000183988">
    <property type="component" value="Unassembled WGS sequence"/>
</dbReference>
<evidence type="ECO:0000313" key="2">
    <source>
        <dbReference type="EMBL" id="SHG09328.1"/>
    </source>
</evidence>
<name>A0A1M5H076_9BACI</name>
<dbReference type="InterPro" id="IPR007401">
    <property type="entry name" value="DUF454"/>
</dbReference>
<feature type="transmembrane region" description="Helical" evidence="1">
    <location>
        <begin position="7"/>
        <end position="29"/>
    </location>
</feature>
<sequence>MNYLKKVFLIISGSLSLGIGILGIFLPLIPTTPMLLLAAACYIRSSERLYNWLITNKYFGPYIRNYREGKGILLKAKVIGVSTIWISMLYTIFFVVPLLFVKLLLALIAAYFSWFILKQKTLDKAQVSIHTNINKPISEQTHINKI</sequence>